<proteinExistence type="predicted"/>
<dbReference type="EMBL" id="NBNE01008230">
    <property type="protein sequence ID" value="OWY99718.1"/>
    <property type="molecule type" value="Genomic_DNA"/>
</dbReference>
<organism evidence="1 2">
    <name type="scientific">Phytophthora megakarya</name>
    <dbReference type="NCBI Taxonomy" id="4795"/>
    <lineage>
        <taxon>Eukaryota</taxon>
        <taxon>Sar</taxon>
        <taxon>Stramenopiles</taxon>
        <taxon>Oomycota</taxon>
        <taxon>Peronosporomycetes</taxon>
        <taxon>Peronosporales</taxon>
        <taxon>Peronosporaceae</taxon>
        <taxon>Phytophthora</taxon>
    </lineage>
</organism>
<dbReference type="Proteomes" id="UP000198211">
    <property type="component" value="Unassembled WGS sequence"/>
</dbReference>
<keyword evidence="2" id="KW-1185">Reference proteome</keyword>
<reference evidence="2" key="1">
    <citation type="submission" date="2017-03" db="EMBL/GenBank/DDBJ databases">
        <title>Phytopthora megakarya and P. palmivora, two closely related causual agents of cacao black pod achieved similar genome size and gene model numbers by different mechanisms.</title>
        <authorList>
            <person name="Ali S."/>
            <person name="Shao J."/>
            <person name="Larry D.J."/>
            <person name="Kronmiller B."/>
            <person name="Shen D."/>
            <person name="Strem M.D."/>
            <person name="Melnick R.L."/>
            <person name="Guiltinan M.J."/>
            <person name="Tyler B.M."/>
            <person name="Meinhardt L.W."/>
            <person name="Bailey B.A."/>
        </authorList>
    </citation>
    <scope>NUCLEOTIDE SEQUENCE [LARGE SCALE GENOMIC DNA]</scope>
    <source>
        <strain evidence="2">zdho120</strain>
    </source>
</reference>
<sequence>MEATKVRSETKKISSWVDNKKTGAYVLTKLKFGKDPAAVLGSSKLETLTKYVSEFNAKFPDEQTSVLSILTTRYGDDAVAKAMVAAHKDPTTPNALMTDHYTLWLKNSPYDAVTSPLVKFFDEYVSHFNAKFPKDKSSVAEILTKRYGDDALTRALVTIRAGGTNTEGAINTRMADKLWAEQHSAWLNSDKSIDDVFKLLHIGYKYDTWVDTAQKMQGLNAYVQLYNREKSGHDTFIKALSKGYGGDSELVLALQSARNVEYAEAIGGYAITKLQTELFGHWLNQHLDPMRLVVKVAKEEKKRLPPNVLSQYKEYYNKNSVFPSEAQPRRS</sequence>
<protein>
    <submittedName>
        <fullName evidence="1">RxLR effector protein</fullName>
    </submittedName>
</protein>
<dbReference type="OrthoDB" id="128648at2759"/>
<evidence type="ECO:0000313" key="1">
    <source>
        <dbReference type="EMBL" id="OWY99718.1"/>
    </source>
</evidence>
<comment type="caution">
    <text evidence="1">The sequence shown here is derived from an EMBL/GenBank/DDBJ whole genome shotgun (WGS) entry which is preliminary data.</text>
</comment>
<evidence type="ECO:0000313" key="2">
    <source>
        <dbReference type="Proteomes" id="UP000198211"/>
    </source>
</evidence>
<gene>
    <name evidence="1" type="ORF">PHMEG_00029240</name>
</gene>
<name>A0A225V414_9STRA</name>
<dbReference type="AlphaFoldDB" id="A0A225V414"/>
<accession>A0A225V414</accession>